<dbReference type="Proteomes" id="UP000007463">
    <property type="component" value="Chromosome"/>
</dbReference>
<dbReference type="InterPro" id="IPR006143">
    <property type="entry name" value="RND_pump_MFP"/>
</dbReference>
<evidence type="ECO:0000256" key="1">
    <source>
        <dbReference type="ARBA" id="ARBA00009477"/>
    </source>
</evidence>
<feature type="coiled-coil region" evidence="3">
    <location>
        <begin position="140"/>
        <end position="174"/>
    </location>
</feature>
<dbReference type="EMBL" id="CP002542">
    <property type="protein sequence ID" value="AEA42111.1"/>
    <property type="molecule type" value="Genomic_DNA"/>
</dbReference>
<dbReference type="SUPFAM" id="SSF111369">
    <property type="entry name" value="HlyD-like secretion proteins"/>
    <property type="match status" value="1"/>
</dbReference>
<evidence type="ECO:0000256" key="2">
    <source>
        <dbReference type="ARBA" id="ARBA00022448"/>
    </source>
</evidence>
<keyword evidence="3" id="KW-0175">Coiled coil</keyword>
<dbReference type="Gene3D" id="2.40.30.170">
    <property type="match status" value="1"/>
</dbReference>
<keyword evidence="7" id="KW-1185">Reference proteome</keyword>
<name>F2IB28_FLUTR</name>
<dbReference type="eggNOG" id="COG0845">
    <property type="taxonomic scope" value="Bacteria"/>
</dbReference>
<dbReference type="PANTHER" id="PTHR30097:SF4">
    <property type="entry name" value="SLR6042 PROTEIN"/>
    <property type="match status" value="1"/>
</dbReference>
<dbReference type="KEGG" id="fte:Fluta_0101"/>
<organism evidence="6 7">
    <name type="scientific">Fluviicola taffensis (strain DSM 16823 / NCIMB 13979 / RW262)</name>
    <dbReference type="NCBI Taxonomy" id="755732"/>
    <lineage>
        <taxon>Bacteria</taxon>
        <taxon>Pseudomonadati</taxon>
        <taxon>Bacteroidota</taxon>
        <taxon>Flavobacteriia</taxon>
        <taxon>Flavobacteriales</taxon>
        <taxon>Crocinitomicaceae</taxon>
        <taxon>Fluviicola</taxon>
    </lineage>
</organism>
<dbReference type="GO" id="GO:0022857">
    <property type="term" value="F:transmembrane transporter activity"/>
    <property type="evidence" value="ECO:0007669"/>
    <property type="project" value="InterPro"/>
</dbReference>
<proteinExistence type="inferred from homology"/>
<dbReference type="Gene3D" id="2.40.50.100">
    <property type="match status" value="1"/>
</dbReference>
<sequence length="365" mass="41298" precursor="true">MKTTRNNIRIHFGIACCSLILGACKSNEPEMAIETFTMSDSMLKKCAFYTTSNEVVKNNIRLFGKIEADNNKMAQIYPILSGVVTSIHVGLGDYVKQGQIMARIQSVEIAGFQKEYLDATNDVITAEKNLQVAKDLFSGKLNSERDIAMATKELEMAKAELKRIKEIYKIYNLKSGSSYNIVAPMSGFVITKTIFQNEQLRSTDAEALFTIAETKEIWAVANVNEIDISKIKEGYDVTVQTLAFPDHPYEAKIQKIYNVIDAQTKSMKIRISIPNEDFKLKPEMNCTVDVHYSENKQLISIPSSSIIFDKNKYWVMVFKNKHDIETREVEVYRELGKTSYIQTGLKPGEKIISDNGLLIYDALND</sequence>
<evidence type="ECO:0000313" key="6">
    <source>
        <dbReference type="EMBL" id="AEA42111.1"/>
    </source>
</evidence>
<dbReference type="InterPro" id="IPR051909">
    <property type="entry name" value="MFP_Cation_Efflux"/>
</dbReference>
<dbReference type="FunFam" id="2.40.30.170:FF:000010">
    <property type="entry name" value="Efflux RND transporter periplasmic adaptor subunit"/>
    <property type="match status" value="1"/>
</dbReference>
<dbReference type="GO" id="GO:0015679">
    <property type="term" value="P:plasma membrane copper ion transport"/>
    <property type="evidence" value="ECO:0007669"/>
    <property type="project" value="TreeGrafter"/>
</dbReference>
<dbReference type="InterPro" id="IPR058792">
    <property type="entry name" value="Beta-barrel_RND_2"/>
</dbReference>
<dbReference type="AlphaFoldDB" id="F2IB28"/>
<evidence type="ECO:0000256" key="3">
    <source>
        <dbReference type="SAM" id="Coils"/>
    </source>
</evidence>
<reference evidence="7" key="2">
    <citation type="submission" date="2011-02" db="EMBL/GenBank/DDBJ databases">
        <title>The complete genome of Fluviicola taffensis DSM 16823.</title>
        <authorList>
            <consortium name="US DOE Joint Genome Institute (JGI-PGF)"/>
            <person name="Lucas S."/>
            <person name="Copeland A."/>
            <person name="Lapidus A."/>
            <person name="Bruce D."/>
            <person name="Goodwin L."/>
            <person name="Pitluck S."/>
            <person name="Kyrpides N."/>
            <person name="Mavromatis K."/>
            <person name="Ivanova N."/>
            <person name="Mikhailova N."/>
            <person name="Pagani I."/>
            <person name="Chertkov O."/>
            <person name="Detter J.C."/>
            <person name="Han C."/>
            <person name="Tapia R."/>
            <person name="Land M."/>
            <person name="Hauser L."/>
            <person name="Markowitz V."/>
            <person name="Cheng J.-F."/>
            <person name="Hugenholtz P."/>
            <person name="Woyke T."/>
            <person name="Wu D."/>
            <person name="Tindall B."/>
            <person name="Pomrenke H.G."/>
            <person name="Brambilla E."/>
            <person name="Klenk H.-P."/>
            <person name="Eisen J.A."/>
        </authorList>
    </citation>
    <scope>NUCLEOTIDE SEQUENCE [LARGE SCALE GENOMIC DNA]</scope>
    <source>
        <strain evidence="7">DSM 16823 / RW262 / RW262</strain>
    </source>
</reference>
<dbReference type="Gene3D" id="2.40.420.20">
    <property type="match status" value="1"/>
</dbReference>
<dbReference type="PANTHER" id="PTHR30097">
    <property type="entry name" value="CATION EFFLUX SYSTEM PROTEIN CUSB"/>
    <property type="match status" value="1"/>
</dbReference>
<reference evidence="6 7" key="1">
    <citation type="journal article" date="2011" name="Stand. Genomic Sci.">
        <title>Complete genome sequence of the gliding freshwater bacterium Fluviicola taffensis type strain (RW262).</title>
        <authorList>
            <person name="Woyke T."/>
            <person name="Chertkov O."/>
            <person name="Lapidus A."/>
            <person name="Nolan M."/>
            <person name="Lucas S."/>
            <person name="Del Rio T.G."/>
            <person name="Tice H."/>
            <person name="Cheng J.F."/>
            <person name="Tapia R."/>
            <person name="Han C."/>
            <person name="Goodwin L."/>
            <person name="Pitluck S."/>
            <person name="Liolios K."/>
            <person name="Pagani I."/>
            <person name="Ivanova N."/>
            <person name="Huntemann M."/>
            <person name="Mavromatis K."/>
            <person name="Mikhailova N."/>
            <person name="Pati A."/>
            <person name="Chen A."/>
            <person name="Palaniappan K."/>
            <person name="Land M."/>
            <person name="Hauser L."/>
            <person name="Brambilla E.M."/>
            <person name="Rohde M."/>
            <person name="Mwirichia R."/>
            <person name="Sikorski J."/>
            <person name="Tindall B.J."/>
            <person name="Goker M."/>
            <person name="Bristow J."/>
            <person name="Eisen J.A."/>
            <person name="Markowitz V."/>
            <person name="Hugenholtz P."/>
            <person name="Klenk H.P."/>
            <person name="Kyrpides N.C."/>
        </authorList>
    </citation>
    <scope>NUCLEOTIDE SEQUENCE [LARGE SCALE GENOMIC DNA]</scope>
    <source>
        <strain evidence="7">DSM 16823 / RW262 / RW262</strain>
    </source>
</reference>
<dbReference type="RefSeq" id="WP_013684885.1">
    <property type="nucleotide sequence ID" value="NC_015321.1"/>
</dbReference>
<evidence type="ECO:0000313" key="7">
    <source>
        <dbReference type="Proteomes" id="UP000007463"/>
    </source>
</evidence>
<dbReference type="PROSITE" id="PS51257">
    <property type="entry name" value="PROKAR_LIPOPROTEIN"/>
    <property type="match status" value="1"/>
</dbReference>
<comment type="similarity">
    <text evidence="1">Belongs to the membrane fusion protein (MFP) (TC 8.A.1) family.</text>
</comment>
<dbReference type="STRING" id="755732.Fluta_0101"/>
<dbReference type="NCBIfam" id="TIGR01730">
    <property type="entry name" value="RND_mfp"/>
    <property type="match status" value="1"/>
</dbReference>
<evidence type="ECO:0000259" key="4">
    <source>
        <dbReference type="Pfam" id="PF25954"/>
    </source>
</evidence>
<feature type="domain" description="CzcB-like barrel-sandwich hybrid" evidence="5">
    <location>
        <begin position="73"/>
        <end position="212"/>
    </location>
</feature>
<dbReference type="HOGENOM" id="CLU_018816_13_3_10"/>
<protein>
    <submittedName>
        <fullName evidence="6">Efflux transporter, RND family, MFP subunit</fullName>
    </submittedName>
</protein>
<accession>F2IB28</accession>
<feature type="domain" description="CusB-like beta-barrel" evidence="4">
    <location>
        <begin position="217"/>
        <end position="291"/>
    </location>
</feature>
<dbReference type="GO" id="GO:0030313">
    <property type="term" value="C:cell envelope"/>
    <property type="evidence" value="ECO:0007669"/>
    <property type="project" value="TreeGrafter"/>
</dbReference>
<dbReference type="Pfam" id="PF25954">
    <property type="entry name" value="Beta-barrel_RND_2"/>
    <property type="match status" value="1"/>
</dbReference>
<dbReference type="GO" id="GO:0016020">
    <property type="term" value="C:membrane"/>
    <property type="evidence" value="ECO:0007669"/>
    <property type="project" value="InterPro"/>
</dbReference>
<keyword evidence="2" id="KW-0813">Transport</keyword>
<dbReference type="GO" id="GO:0060003">
    <property type="term" value="P:copper ion export"/>
    <property type="evidence" value="ECO:0007669"/>
    <property type="project" value="TreeGrafter"/>
</dbReference>
<dbReference type="InterPro" id="IPR058647">
    <property type="entry name" value="BSH_CzcB-like"/>
</dbReference>
<gene>
    <name evidence="6" type="ordered locus">Fluta_0101</name>
</gene>
<dbReference type="Pfam" id="PF25973">
    <property type="entry name" value="BSH_CzcB"/>
    <property type="match status" value="1"/>
</dbReference>
<evidence type="ECO:0000259" key="5">
    <source>
        <dbReference type="Pfam" id="PF25973"/>
    </source>
</evidence>